<evidence type="ECO:0000256" key="1">
    <source>
        <dbReference type="SAM" id="Phobius"/>
    </source>
</evidence>
<evidence type="ECO:0000313" key="2">
    <source>
        <dbReference type="EMBL" id="EKC71036.1"/>
    </source>
</evidence>
<feature type="transmembrane region" description="Helical" evidence="1">
    <location>
        <begin position="30"/>
        <end position="55"/>
    </location>
</feature>
<proteinExistence type="predicted"/>
<accession>K1UHS1</accession>
<feature type="non-terminal residue" evidence="2">
    <location>
        <position position="1"/>
    </location>
</feature>
<reference evidence="2" key="1">
    <citation type="journal article" date="2013" name="Environ. Microbiol.">
        <title>Microbiota from the distal guts of lean and obese adolescents exhibit partial functional redundancy besides clear differences in community structure.</title>
        <authorList>
            <person name="Ferrer M."/>
            <person name="Ruiz A."/>
            <person name="Lanza F."/>
            <person name="Haange S.B."/>
            <person name="Oberbach A."/>
            <person name="Till H."/>
            <person name="Bargiela R."/>
            <person name="Campoy C."/>
            <person name="Segura M.T."/>
            <person name="Richter M."/>
            <person name="von Bergen M."/>
            <person name="Seifert J."/>
            <person name="Suarez A."/>
        </authorList>
    </citation>
    <scope>NUCLEOTIDE SEQUENCE</scope>
</reference>
<protein>
    <submittedName>
        <fullName evidence="2">Uncharacterized protein</fullName>
    </submittedName>
</protein>
<keyword evidence="1" id="KW-1133">Transmembrane helix</keyword>
<gene>
    <name evidence="2" type="ORF">LEA_07469</name>
</gene>
<keyword evidence="1" id="KW-0472">Membrane</keyword>
<keyword evidence="1" id="KW-0812">Transmembrane</keyword>
<name>K1UHS1_9ZZZZ</name>
<sequence length="60" mass="6912">NDYFYDYPFQLGYAFVGEIIIRIFGDNAYFILQLLNILASVGISASLITFAILIFKKRKL</sequence>
<dbReference type="EMBL" id="AJWY01004925">
    <property type="protein sequence ID" value="EKC71036.1"/>
    <property type="molecule type" value="Genomic_DNA"/>
</dbReference>
<organism evidence="2">
    <name type="scientific">human gut metagenome</name>
    <dbReference type="NCBI Taxonomy" id="408170"/>
    <lineage>
        <taxon>unclassified sequences</taxon>
        <taxon>metagenomes</taxon>
        <taxon>organismal metagenomes</taxon>
    </lineage>
</organism>
<comment type="caution">
    <text evidence="2">The sequence shown here is derived from an EMBL/GenBank/DDBJ whole genome shotgun (WGS) entry which is preliminary data.</text>
</comment>
<dbReference type="AlphaFoldDB" id="K1UHS1"/>